<evidence type="ECO:0000256" key="9">
    <source>
        <dbReference type="PROSITE-ProRule" id="PRU00023"/>
    </source>
</evidence>
<dbReference type="InterPro" id="IPR002110">
    <property type="entry name" value="Ankyrin_rpt"/>
</dbReference>
<dbReference type="SUPFAM" id="SSF52540">
    <property type="entry name" value="P-loop containing nucleoside triphosphate hydrolases"/>
    <property type="match status" value="1"/>
</dbReference>
<dbReference type="PANTHER" id="PTHR23335:SF37">
    <property type="entry name" value="BNAA09G42730D PROTEIN"/>
    <property type="match status" value="1"/>
</dbReference>
<dbReference type="InterPro" id="IPR014756">
    <property type="entry name" value="Ig_E-set"/>
</dbReference>
<gene>
    <name evidence="11" type="ORF">HID58_036167</name>
</gene>
<dbReference type="Gene3D" id="1.25.40.20">
    <property type="entry name" value="Ankyrin repeat-containing domain"/>
    <property type="match status" value="1"/>
</dbReference>
<dbReference type="SMART" id="SM00015">
    <property type="entry name" value="IQ"/>
    <property type="match status" value="2"/>
</dbReference>
<dbReference type="InterPro" id="IPR036770">
    <property type="entry name" value="Ankyrin_rpt-contain_sf"/>
</dbReference>
<dbReference type="Gene3D" id="1.20.5.190">
    <property type="match status" value="1"/>
</dbReference>
<proteinExistence type="inferred from homology"/>
<dbReference type="PROSITE" id="PS51437">
    <property type="entry name" value="CG_1"/>
    <property type="match status" value="1"/>
</dbReference>
<dbReference type="SUPFAM" id="SSF48403">
    <property type="entry name" value="Ankyrin repeat"/>
    <property type="match status" value="1"/>
</dbReference>
<evidence type="ECO:0000256" key="3">
    <source>
        <dbReference type="ARBA" id="ARBA00022860"/>
    </source>
</evidence>
<keyword evidence="5 9" id="KW-0040">ANK repeat</keyword>
<dbReference type="InterPro" id="IPR000048">
    <property type="entry name" value="IQ_motif_EF-hand-BS"/>
</dbReference>
<dbReference type="SUPFAM" id="SSF81296">
    <property type="entry name" value="E set domains"/>
    <property type="match status" value="1"/>
</dbReference>
<feature type="repeat" description="ANK" evidence="9">
    <location>
        <begin position="599"/>
        <end position="631"/>
    </location>
</feature>
<keyword evidence="7" id="KW-0804">Transcription</keyword>
<evidence type="ECO:0000259" key="10">
    <source>
        <dbReference type="PROSITE" id="PS51437"/>
    </source>
</evidence>
<evidence type="ECO:0000256" key="2">
    <source>
        <dbReference type="ARBA" id="ARBA00008267"/>
    </source>
</evidence>
<evidence type="ECO:0000313" key="12">
    <source>
        <dbReference type="Proteomes" id="UP000824890"/>
    </source>
</evidence>
<evidence type="ECO:0000256" key="1">
    <source>
        <dbReference type="ARBA" id="ARBA00004123"/>
    </source>
</evidence>
<keyword evidence="8" id="KW-0539">Nucleus</keyword>
<reference evidence="11 12" key="1">
    <citation type="submission" date="2021-05" db="EMBL/GenBank/DDBJ databases">
        <title>Genome Assembly of Synthetic Allotetraploid Brassica napus Reveals Homoeologous Exchanges between Subgenomes.</title>
        <authorList>
            <person name="Davis J.T."/>
        </authorList>
    </citation>
    <scope>NUCLEOTIDE SEQUENCE [LARGE SCALE GENOMIC DNA]</scope>
    <source>
        <strain evidence="12">cv. Da-Ae</strain>
        <tissue evidence="11">Seedling</tissue>
    </source>
</reference>
<dbReference type="PROSITE" id="PS50096">
    <property type="entry name" value="IQ"/>
    <property type="match status" value="2"/>
</dbReference>
<dbReference type="PROSITE" id="PS50297">
    <property type="entry name" value="ANK_REP_REGION"/>
    <property type="match status" value="1"/>
</dbReference>
<keyword evidence="3" id="KW-0112">Calmodulin-binding</keyword>
<dbReference type="SMART" id="SM01076">
    <property type="entry name" value="CG-1"/>
    <property type="match status" value="1"/>
</dbReference>
<evidence type="ECO:0000256" key="5">
    <source>
        <dbReference type="ARBA" id="ARBA00023043"/>
    </source>
</evidence>
<dbReference type="EMBL" id="JAGKQM010000009">
    <property type="protein sequence ID" value="KAH0912846.1"/>
    <property type="molecule type" value="Genomic_DNA"/>
</dbReference>
<dbReference type="Gene3D" id="2.60.40.10">
    <property type="entry name" value="Immunoglobulins"/>
    <property type="match status" value="1"/>
</dbReference>
<evidence type="ECO:0000313" key="11">
    <source>
        <dbReference type="EMBL" id="KAH0912846.1"/>
    </source>
</evidence>
<sequence length="932" mass="104457">MAEARRFSPNNELDVGHILSEARNRWLRPPEICEILQNYQKFQISSEPPTTPASGSVFLFDRKVLRYFRKDGHNWRKKRDGKTVKEAHERLKAGSVDVLHCYYAHGHDNENFQRRSYWMLQEELSHIVFVHYLEVKGSRISTSYNRMQRTAEDSAQFSHETGEVFTSERDGYASGSINQYDHNNHPQATDSANVNGAHTPELEDAESAYNQQGSSIVYSHQQPPSTGFDPLYQMSLTRKTINGPGVTNGLRNKKSIDSQTWEEILGNCGSGAEGLLPLQPNSEHEVLDQILQDSSFTMQAPYLSTKKQHLLDGALGEEGLKKVDSFSRWMSKELGDVCVIADANESFTHSSSTAYLDGYVTSPSLSKEQLFSIIDFAPNWTYVGCEVNVLVTGKFIKTREEKEAETGEWSCMFGQTEVPADVIADGILQCVAPMHEAGRVPFYVTCSNRLACSEVREFEYKVLESQAFGRETDDSTESLEARFVKLLCSKSDSPSSNGSDMSQVSEKISLLLFENDDQLDQTLMNEISQESMKEKLLQEALKESLHSWLLQKIAEGGKGPNVLDEGGQGILHFAAALGYNWALEPTVVAGVSVDFRDVNGWTALHWAAFFGRELVIGSLIALGASPGTLTDPNPDFPSGSTPSDLAYANGFKGIAGYLSEYALTAHVSLLSLNESNAETSESTTPSPSSSSLTDSLTAVRNATQAAARIHQVFRAQSFQKKQMKEFGVSEERALSMLAPKTHKQGRAHSDDSVQAAAIRIQNKFRGYKGRKDYLITRQRIIRIQAHVRGYQVRKNYRKIIWSVGILEKVILRWRRKGAGLRGFRSDALVDKMQDGTEREEDDDFFKQGRKQTEERLQKALARVKSMAQYPEARDQYRRLLNVVNDIQESKVEKALESSEEATFFDDDLIDIEALLGDDDTLMLPMSSTLWNT</sequence>
<evidence type="ECO:0000256" key="6">
    <source>
        <dbReference type="ARBA" id="ARBA00023159"/>
    </source>
</evidence>
<comment type="similarity">
    <text evidence="2">Belongs to the CAMTA family.</text>
</comment>
<comment type="subcellular location">
    <subcellularLocation>
        <location evidence="1">Nucleus</location>
    </subcellularLocation>
</comment>
<keyword evidence="12" id="KW-1185">Reference proteome</keyword>
<dbReference type="PROSITE" id="PS50088">
    <property type="entry name" value="ANK_REPEAT"/>
    <property type="match status" value="1"/>
</dbReference>
<dbReference type="InterPro" id="IPR027417">
    <property type="entry name" value="P-loop_NTPase"/>
</dbReference>
<evidence type="ECO:0000256" key="7">
    <source>
        <dbReference type="ARBA" id="ARBA00023163"/>
    </source>
</evidence>
<dbReference type="InterPro" id="IPR005559">
    <property type="entry name" value="CG-1_dom"/>
</dbReference>
<dbReference type="Pfam" id="PF00612">
    <property type="entry name" value="IQ"/>
    <property type="match status" value="2"/>
</dbReference>
<keyword evidence="4" id="KW-0346">Stress response</keyword>
<dbReference type="InterPro" id="IPR013783">
    <property type="entry name" value="Ig-like_fold"/>
</dbReference>
<evidence type="ECO:0000256" key="4">
    <source>
        <dbReference type="ARBA" id="ARBA00023016"/>
    </source>
</evidence>
<name>A0ABQ8C916_BRANA</name>
<dbReference type="PANTHER" id="PTHR23335">
    <property type="entry name" value="CALMODULIN-BINDING TRANSCRIPTION ACTIVATOR CAMTA"/>
    <property type="match status" value="1"/>
</dbReference>
<keyword evidence="6" id="KW-0010">Activator</keyword>
<comment type="caution">
    <text evidence="11">The sequence shown here is derived from an EMBL/GenBank/DDBJ whole genome shotgun (WGS) entry which is preliminary data.</text>
</comment>
<organism evidence="11 12">
    <name type="scientific">Brassica napus</name>
    <name type="common">Rape</name>
    <dbReference type="NCBI Taxonomy" id="3708"/>
    <lineage>
        <taxon>Eukaryota</taxon>
        <taxon>Viridiplantae</taxon>
        <taxon>Streptophyta</taxon>
        <taxon>Embryophyta</taxon>
        <taxon>Tracheophyta</taxon>
        <taxon>Spermatophyta</taxon>
        <taxon>Magnoliopsida</taxon>
        <taxon>eudicotyledons</taxon>
        <taxon>Gunneridae</taxon>
        <taxon>Pentapetalae</taxon>
        <taxon>rosids</taxon>
        <taxon>malvids</taxon>
        <taxon>Brassicales</taxon>
        <taxon>Brassicaceae</taxon>
        <taxon>Brassiceae</taxon>
        <taxon>Brassica</taxon>
    </lineage>
</organism>
<dbReference type="Proteomes" id="UP000824890">
    <property type="component" value="Unassembled WGS sequence"/>
</dbReference>
<protein>
    <recommendedName>
        <fullName evidence="10">CG-1 domain-containing protein</fullName>
    </recommendedName>
</protein>
<accession>A0ABQ8C916</accession>
<feature type="domain" description="CG-1" evidence="10">
    <location>
        <begin position="15"/>
        <end position="141"/>
    </location>
</feature>
<evidence type="ECO:0000256" key="8">
    <source>
        <dbReference type="ARBA" id="ARBA00023242"/>
    </source>
</evidence>
<dbReference type="Pfam" id="PF03859">
    <property type="entry name" value="CG-1"/>
    <property type="match status" value="1"/>
</dbReference>